<dbReference type="EMBL" id="JAFIQS020000008">
    <property type="protein sequence ID" value="KAH9478568.1"/>
    <property type="molecule type" value="Genomic_DNA"/>
</dbReference>
<organism evidence="1 2">
    <name type="scientific">Psilocybe cubensis</name>
    <name type="common">Psychedelic mushroom</name>
    <name type="synonym">Stropharia cubensis</name>
    <dbReference type="NCBI Taxonomy" id="181762"/>
    <lineage>
        <taxon>Eukaryota</taxon>
        <taxon>Fungi</taxon>
        <taxon>Dikarya</taxon>
        <taxon>Basidiomycota</taxon>
        <taxon>Agaricomycotina</taxon>
        <taxon>Agaricomycetes</taxon>
        <taxon>Agaricomycetidae</taxon>
        <taxon>Agaricales</taxon>
        <taxon>Agaricineae</taxon>
        <taxon>Strophariaceae</taxon>
        <taxon>Psilocybe</taxon>
    </lineage>
</organism>
<comment type="caution">
    <text evidence="1">The sequence shown here is derived from an EMBL/GenBank/DDBJ whole genome shotgun (WGS) entry which is preliminary data.</text>
</comment>
<proteinExistence type="predicted"/>
<protein>
    <submittedName>
        <fullName evidence="1">Carbonic anhydrase 2</fullName>
    </submittedName>
</protein>
<reference evidence="1" key="1">
    <citation type="submission" date="2021-10" db="EMBL/GenBank/DDBJ databases">
        <title>Psilocybe cubensis genome.</title>
        <authorList>
            <person name="Mckernan K.J."/>
            <person name="Crawford S."/>
            <person name="Trippe A."/>
            <person name="Kane L.T."/>
            <person name="Mclaughlin S."/>
        </authorList>
    </citation>
    <scope>NUCLEOTIDE SEQUENCE</scope>
    <source>
        <strain evidence="1">MGC-MH-2018</strain>
    </source>
</reference>
<evidence type="ECO:0000313" key="1">
    <source>
        <dbReference type="EMBL" id="KAH9478568.1"/>
    </source>
</evidence>
<dbReference type="Proteomes" id="UP000664032">
    <property type="component" value="Unassembled WGS sequence"/>
</dbReference>
<gene>
    <name evidence="1" type="ORF">JR316_0009025</name>
</gene>
<sequence length="388" mass="41595">MRIRIDKHWQELVLRGFLPSLDPGKSMGGGITAKEAKLGETDRNLPVTSVTPSSQVLARYQDFSLVFVVFWAVASVLAHPVNQQRDIKIIGRTESVKVVAETSNRLQMLSIGNQAFRDKLSKESPTLLKTLADEGQAPPFMFLGCSDSRVSEGTIFSAQPGTLFTQRNIANQYHKTDPNAQSVLSYAVSELGVSHVIVMGHYGCGGVAASIASAPTAEIDAASGSIQSWISPIRNIYETSTRAEIVEHRVKHANASLVEEPEIQDPAFRALVEENVKASVNSIVKDSVISNHFAALSAAKNVTGNARRSGGGPAKDVFVHGFVYDIETGIVHDLGVSVGPPGVPIPTVPFSAVAKAATEASKAHDSGSSSHSTEAPKKRSRFWRRTSA</sequence>
<keyword evidence="2" id="KW-1185">Reference proteome</keyword>
<accession>A0ACB8GSF7</accession>
<evidence type="ECO:0000313" key="2">
    <source>
        <dbReference type="Proteomes" id="UP000664032"/>
    </source>
</evidence>
<name>A0ACB8GSF7_PSICU</name>